<evidence type="ECO:0000313" key="1">
    <source>
        <dbReference type="EMBL" id="SEM55705.1"/>
    </source>
</evidence>
<dbReference type="Gene3D" id="3.90.50.10">
    <property type="entry name" value="Photosynthetic Reaction Center, subunit H, domain 2"/>
    <property type="match status" value="1"/>
</dbReference>
<accession>A0A1H7ZBS0</accession>
<dbReference type="InterPro" id="IPR011033">
    <property type="entry name" value="PRC_barrel-like_sf"/>
</dbReference>
<gene>
    <name evidence="1" type="ORF">SAMN05414137_13411</name>
</gene>
<protein>
    <recommendedName>
        <fullName evidence="3">PRC-barrel domain-containing protein</fullName>
    </recommendedName>
</protein>
<name>A0A1H7ZBS0_STRJI</name>
<dbReference type="eggNOG" id="COG3861">
    <property type="taxonomic scope" value="Bacteria"/>
</dbReference>
<reference evidence="2" key="1">
    <citation type="submission" date="2016-10" db="EMBL/GenBank/DDBJ databases">
        <authorList>
            <person name="Varghese N."/>
        </authorList>
    </citation>
    <scope>NUCLEOTIDE SEQUENCE [LARGE SCALE GENOMIC DNA]</scope>
    <source>
        <strain evidence="2">DSM 45096 / BCRC 16803 / CGMCC 4.1857 / CIP 109030 / JCM 12277 / KCTC 19219 / NBRC 100920 / 33214</strain>
    </source>
</reference>
<dbReference type="EMBL" id="FOAZ01000034">
    <property type="protein sequence ID" value="SEM55705.1"/>
    <property type="molecule type" value="Genomic_DNA"/>
</dbReference>
<dbReference type="GO" id="GO:0030077">
    <property type="term" value="C:plasma membrane light-harvesting complex"/>
    <property type="evidence" value="ECO:0007669"/>
    <property type="project" value="InterPro"/>
</dbReference>
<dbReference type="SUPFAM" id="SSF50346">
    <property type="entry name" value="PRC-barrel domain"/>
    <property type="match status" value="1"/>
</dbReference>
<proteinExistence type="predicted"/>
<evidence type="ECO:0000313" key="2">
    <source>
        <dbReference type="Proteomes" id="UP000183015"/>
    </source>
</evidence>
<dbReference type="Proteomes" id="UP000183015">
    <property type="component" value="Unassembled WGS sequence"/>
</dbReference>
<dbReference type="GO" id="GO:0019684">
    <property type="term" value="P:photosynthesis, light reaction"/>
    <property type="evidence" value="ECO:0007669"/>
    <property type="project" value="InterPro"/>
</dbReference>
<dbReference type="AlphaFoldDB" id="A0A1H7ZBS0"/>
<sequence length="116" mass="12649">MSHRLWSYPSDSAVVAGEDVTGYRVEAADGPVGHVEAVLDRDERRCLIVDTGTWILGRRVVVPAGTVARVDCAAKAVHVALTRDQIKGAPAFERDDDFWTTLGRYYGAFPGFGPML</sequence>
<dbReference type="RefSeq" id="WP_042442631.1">
    <property type="nucleotide sequence ID" value="NZ_BBPN01000003.1"/>
</dbReference>
<evidence type="ECO:0008006" key="3">
    <source>
        <dbReference type="Google" id="ProtNLM"/>
    </source>
</evidence>
<dbReference type="STRING" id="235985.SAMN05414137_13411"/>
<dbReference type="OrthoDB" id="510842at2"/>
<keyword evidence="2" id="KW-1185">Reference proteome</keyword>
<organism evidence="1 2">
    <name type="scientific">Streptacidiphilus jiangxiensis</name>
    <dbReference type="NCBI Taxonomy" id="235985"/>
    <lineage>
        <taxon>Bacteria</taxon>
        <taxon>Bacillati</taxon>
        <taxon>Actinomycetota</taxon>
        <taxon>Actinomycetes</taxon>
        <taxon>Kitasatosporales</taxon>
        <taxon>Streptomycetaceae</taxon>
        <taxon>Streptacidiphilus</taxon>
    </lineage>
</organism>
<dbReference type="InterPro" id="IPR014747">
    <property type="entry name" value="Bac_photo_RC_H_C"/>
</dbReference>